<proteinExistence type="predicted"/>
<gene>
    <name evidence="1" type="ORF">A4U43_C05F19980</name>
</gene>
<keyword evidence="2" id="KW-1185">Reference proteome</keyword>
<organism evidence="1 2">
    <name type="scientific">Asparagus officinalis</name>
    <name type="common">Garden asparagus</name>
    <dbReference type="NCBI Taxonomy" id="4686"/>
    <lineage>
        <taxon>Eukaryota</taxon>
        <taxon>Viridiplantae</taxon>
        <taxon>Streptophyta</taxon>
        <taxon>Embryophyta</taxon>
        <taxon>Tracheophyta</taxon>
        <taxon>Spermatophyta</taxon>
        <taxon>Magnoliopsida</taxon>
        <taxon>Liliopsida</taxon>
        <taxon>Asparagales</taxon>
        <taxon>Asparagaceae</taxon>
        <taxon>Asparagoideae</taxon>
        <taxon>Asparagus</taxon>
    </lineage>
</organism>
<sequence length="93" mass="10860">MKRTGSVVAAVASRVLIRCPIMFWIRHRRSLSRCALPVDYFQGGRKCDDVDDQERRRSGPTDRFAPRFDGLRFIETLVTAHRPLRLLVMMRLD</sequence>
<dbReference type="PANTHER" id="PTHR34683:SF2">
    <property type="entry name" value="EXPRESSED PROTEIN"/>
    <property type="match status" value="1"/>
</dbReference>
<evidence type="ECO:0000313" key="1">
    <source>
        <dbReference type="EMBL" id="ONK69161.1"/>
    </source>
</evidence>
<dbReference type="Proteomes" id="UP000243459">
    <property type="component" value="Chromosome 5"/>
</dbReference>
<protein>
    <submittedName>
        <fullName evidence="1">Uncharacterized protein</fullName>
    </submittedName>
</protein>
<name>A0A5P1EXC0_ASPOF</name>
<reference evidence="2" key="1">
    <citation type="journal article" date="2017" name="Nat. Commun.">
        <title>The asparagus genome sheds light on the origin and evolution of a young Y chromosome.</title>
        <authorList>
            <person name="Harkess A."/>
            <person name="Zhou J."/>
            <person name="Xu C."/>
            <person name="Bowers J.E."/>
            <person name="Van der Hulst R."/>
            <person name="Ayyampalayam S."/>
            <person name="Mercati F."/>
            <person name="Riccardi P."/>
            <person name="McKain M.R."/>
            <person name="Kakrana A."/>
            <person name="Tang H."/>
            <person name="Ray J."/>
            <person name="Groenendijk J."/>
            <person name="Arikit S."/>
            <person name="Mathioni S.M."/>
            <person name="Nakano M."/>
            <person name="Shan H."/>
            <person name="Telgmann-Rauber A."/>
            <person name="Kanno A."/>
            <person name="Yue Z."/>
            <person name="Chen H."/>
            <person name="Li W."/>
            <person name="Chen Y."/>
            <person name="Xu X."/>
            <person name="Zhang Y."/>
            <person name="Luo S."/>
            <person name="Chen H."/>
            <person name="Gao J."/>
            <person name="Mao Z."/>
            <person name="Pires J.C."/>
            <person name="Luo M."/>
            <person name="Kudrna D."/>
            <person name="Wing R.A."/>
            <person name="Meyers B.C."/>
            <person name="Yi K."/>
            <person name="Kong H."/>
            <person name="Lavrijsen P."/>
            <person name="Sunseri F."/>
            <person name="Falavigna A."/>
            <person name="Ye Y."/>
            <person name="Leebens-Mack J.H."/>
            <person name="Chen G."/>
        </authorList>
    </citation>
    <scope>NUCLEOTIDE SEQUENCE [LARGE SCALE GENOMIC DNA]</scope>
    <source>
        <strain evidence="2">cv. DH0086</strain>
    </source>
</reference>
<accession>A0A5P1EXC0</accession>
<dbReference type="PANTHER" id="PTHR34683">
    <property type="entry name" value="EXPRESSED PROTEIN-RELATED"/>
    <property type="match status" value="1"/>
</dbReference>
<dbReference type="EMBL" id="CM007385">
    <property type="protein sequence ID" value="ONK69161.1"/>
    <property type="molecule type" value="Genomic_DNA"/>
</dbReference>
<dbReference type="AlphaFoldDB" id="A0A5P1EXC0"/>
<evidence type="ECO:0000313" key="2">
    <source>
        <dbReference type="Proteomes" id="UP000243459"/>
    </source>
</evidence>
<dbReference type="Gramene" id="ONK69161">
    <property type="protein sequence ID" value="ONK69161"/>
    <property type="gene ID" value="A4U43_C05F19980"/>
</dbReference>